<dbReference type="EMBL" id="FMSH01000454">
    <property type="protein sequence ID" value="SCU91457.1"/>
    <property type="molecule type" value="Genomic_DNA"/>
</dbReference>
<evidence type="ECO:0000256" key="1">
    <source>
        <dbReference type="SAM" id="MobiDB-lite"/>
    </source>
</evidence>
<name>A0A1K0JVJ4_CUPNE</name>
<proteinExistence type="predicted"/>
<dbReference type="AlphaFoldDB" id="A0A1K0JVJ4"/>
<feature type="region of interest" description="Disordered" evidence="1">
    <location>
        <begin position="97"/>
        <end position="120"/>
    </location>
</feature>
<evidence type="ECO:0000313" key="2">
    <source>
        <dbReference type="EMBL" id="SCU91457.1"/>
    </source>
</evidence>
<feature type="region of interest" description="Disordered" evidence="1">
    <location>
        <begin position="30"/>
        <end position="54"/>
    </location>
</feature>
<sequence length="120" mass="12341">MAEPDDRAVPALRLAQPGAGRAVAVPAVDHGHQPADEGTDVSGDAGGAGTGDEGVVEVRTDGVLPLPLAGEGWGEGRAYPMKSGQWYASACPHPLPLSRKRERGANRRLATPLSSCINPP</sequence>
<reference evidence="2" key="1">
    <citation type="submission" date="2016-09" db="EMBL/GenBank/DDBJ databases">
        <authorList>
            <person name="Capua I."/>
            <person name="De Benedictis P."/>
            <person name="Joannis T."/>
            <person name="Lombin L.H."/>
            <person name="Cattoli G."/>
        </authorList>
    </citation>
    <scope>NUCLEOTIDE SEQUENCE</scope>
    <source>
        <strain evidence="2">B9</strain>
    </source>
</reference>
<gene>
    <name evidence="2" type="ORF">CNECB9_5070009</name>
</gene>
<accession>A0A1K0JVJ4</accession>
<organism evidence="2">
    <name type="scientific">Cupriavidus necator</name>
    <name type="common">Alcaligenes eutrophus</name>
    <name type="synonym">Ralstonia eutropha</name>
    <dbReference type="NCBI Taxonomy" id="106590"/>
    <lineage>
        <taxon>Bacteria</taxon>
        <taxon>Pseudomonadati</taxon>
        <taxon>Pseudomonadota</taxon>
        <taxon>Betaproteobacteria</taxon>
        <taxon>Burkholderiales</taxon>
        <taxon>Burkholderiaceae</taxon>
        <taxon>Cupriavidus</taxon>
    </lineage>
</organism>
<protein>
    <submittedName>
        <fullName evidence="2">Uncharacterized protein</fullName>
    </submittedName>
</protein>